<evidence type="ECO:0000256" key="9">
    <source>
        <dbReference type="ARBA" id="ARBA00023242"/>
    </source>
</evidence>
<dbReference type="PANTHER" id="PTHR12928:SF0">
    <property type="entry name" value="FSHD REGION GENE 1"/>
    <property type="match status" value="1"/>
</dbReference>
<reference evidence="13" key="3">
    <citation type="submission" date="2020-05" db="UniProtKB">
        <authorList>
            <consortium name="EnsemblMetazoa"/>
        </authorList>
    </citation>
    <scope>IDENTIFICATION</scope>
    <source>
        <strain evidence="13">Jacobina</strain>
    </source>
</reference>
<dbReference type="EnsemblMetazoa" id="LLOJ004627-RA">
    <property type="protein sequence ID" value="LLOJ004627-PA"/>
    <property type="gene ID" value="LLOJ004627"/>
</dbReference>
<feature type="compositionally biased region" description="Basic residues" evidence="11">
    <location>
        <begin position="21"/>
        <end position="30"/>
    </location>
</feature>
<keyword evidence="7" id="KW-0517">Myogenesis</keyword>
<dbReference type="OrthoDB" id="5539371at2759"/>
<dbReference type="GO" id="GO:0051015">
    <property type="term" value="F:actin filament binding"/>
    <property type="evidence" value="ECO:0007669"/>
    <property type="project" value="TreeGrafter"/>
</dbReference>
<dbReference type="GO" id="GO:0007517">
    <property type="term" value="P:muscle organ development"/>
    <property type="evidence" value="ECO:0007669"/>
    <property type="project" value="UniProtKB-KW"/>
</dbReference>
<sequence>MSEYDSVRRGKLVLKGESSKGHKRKHKKEKKEKQEKRRKPRIDEDAVKHGGWWQCRKVEEITGSVAIQFGERTYVKALDNGLFTLGAPHGEGDPPAPEEILTAFAINDTKVSFKSGYGKYLKVEKDGVVTGRSDAVGAMEQWEPVFENGRMALLGANNCFMSIDPEDDAVVALRKKVGDAEIAVVRSCAAREDEEVDVKPAEEMGDLSQVEINYVKKFQKFQDKKLKVNSEDRSELERAKTEGYLHEALLDRRSKMKADRYCK</sequence>
<keyword evidence="8" id="KW-0698">rRNA processing</keyword>
<keyword evidence="14" id="KW-1185">Reference proteome</keyword>
<dbReference type="Pfam" id="PF06229">
    <property type="entry name" value="FRG1"/>
    <property type="match status" value="1"/>
</dbReference>
<dbReference type="AlphaFoldDB" id="A0A1B0CJC5"/>
<dbReference type="VEuPathDB" id="VectorBase:LLOJ004627"/>
<feature type="region of interest" description="Disordered" evidence="11">
    <location>
        <begin position="1"/>
        <end position="43"/>
    </location>
</feature>
<name>A0A1B0CJC5_LUTLO</name>
<evidence type="ECO:0000256" key="3">
    <source>
        <dbReference type="ARBA" id="ARBA00004604"/>
    </source>
</evidence>
<keyword evidence="5" id="KW-0963">Cytoplasm</keyword>
<evidence type="ECO:0000256" key="8">
    <source>
        <dbReference type="ARBA" id="ARBA00022552"/>
    </source>
</evidence>
<dbReference type="EMBL" id="GITU01006883">
    <property type="protein sequence ID" value="MBC1175586.1"/>
    <property type="molecule type" value="Transcribed_RNA"/>
</dbReference>
<dbReference type="Proteomes" id="UP000092461">
    <property type="component" value="Unassembled WGS sequence"/>
</dbReference>
<dbReference type="FunFam" id="2.80.10.50:FF:000061">
    <property type="entry name" value="Protein FRG1"/>
    <property type="match status" value="1"/>
</dbReference>
<evidence type="ECO:0000256" key="10">
    <source>
        <dbReference type="ARBA" id="ARBA00072064"/>
    </source>
</evidence>
<evidence type="ECO:0000256" key="5">
    <source>
        <dbReference type="ARBA" id="ARBA00022490"/>
    </source>
</evidence>
<evidence type="ECO:0000313" key="14">
    <source>
        <dbReference type="Proteomes" id="UP000092461"/>
    </source>
</evidence>
<dbReference type="InterPro" id="IPR010414">
    <property type="entry name" value="FRG1"/>
</dbReference>
<dbReference type="GO" id="GO:0071013">
    <property type="term" value="C:catalytic step 2 spliceosome"/>
    <property type="evidence" value="ECO:0007669"/>
    <property type="project" value="TreeGrafter"/>
</dbReference>
<proteinExistence type="inferred from homology"/>
<keyword evidence="9" id="KW-0539">Nucleus</keyword>
<evidence type="ECO:0000256" key="4">
    <source>
        <dbReference type="ARBA" id="ARBA00010878"/>
    </source>
</evidence>
<dbReference type="GeneID" id="129797697"/>
<dbReference type="PANTHER" id="PTHR12928">
    <property type="entry name" value="FRG1 PROTEIN"/>
    <property type="match status" value="1"/>
</dbReference>
<dbReference type="InterPro" id="IPR008999">
    <property type="entry name" value="Actin-crosslinking"/>
</dbReference>
<reference evidence="12" key="2">
    <citation type="journal article" date="2020" name="BMC">
        <title>Leishmania infection induces a limited differential gene expression in the sand fly midgut.</title>
        <authorList>
            <person name="Coutinho-Abreu I.V."/>
            <person name="Serafim T.D."/>
            <person name="Meneses C."/>
            <person name="Kamhawi S."/>
            <person name="Oliveira F."/>
            <person name="Valenzuela J.G."/>
        </authorList>
    </citation>
    <scope>NUCLEOTIDE SEQUENCE</scope>
    <source>
        <strain evidence="12">Jacobina</strain>
        <tissue evidence="12">Midgut</tissue>
    </source>
</reference>
<comment type="subcellular location">
    <subcellularLocation>
        <location evidence="2">Cytoplasm</location>
    </subcellularLocation>
    <subcellularLocation>
        <location evidence="1">Nucleus</location>
        <location evidence="1">Cajal body</location>
    </subcellularLocation>
    <subcellularLocation>
        <location evidence="3">Nucleus</location>
        <location evidence="3">Nucleolus</location>
    </subcellularLocation>
</comment>
<dbReference type="Gene3D" id="2.80.10.50">
    <property type="match status" value="1"/>
</dbReference>
<evidence type="ECO:0000256" key="7">
    <source>
        <dbReference type="ARBA" id="ARBA00022541"/>
    </source>
</evidence>
<reference evidence="14" key="1">
    <citation type="submission" date="2012-05" db="EMBL/GenBank/DDBJ databases">
        <title>Whole Genome Assembly of Lutzomyia longipalpis.</title>
        <authorList>
            <person name="Richards S."/>
            <person name="Qu C."/>
            <person name="Dillon R."/>
            <person name="Worley K."/>
            <person name="Scherer S."/>
            <person name="Batterton M."/>
            <person name="Taylor A."/>
            <person name="Hawes A."/>
            <person name="Hernandez B."/>
            <person name="Kovar C."/>
            <person name="Mandapat C."/>
            <person name="Pham C."/>
            <person name="Qu C."/>
            <person name="Jing C."/>
            <person name="Bess C."/>
            <person name="Bandaranaike D."/>
            <person name="Ngo D."/>
            <person name="Ongeri F."/>
            <person name="Arias F."/>
            <person name="Lara F."/>
            <person name="Weissenberger G."/>
            <person name="Kamau G."/>
            <person name="Han H."/>
            <person name="Shen H."/>
            <person name="Dinh H."/>
            <person name="Khalil I."/>
            <person name="Jones J."/>
            <person name="Shafer J."/>
            <person name="Jayaseelan J."/>
            <person name="Quiroz J."/>
            <person name="Blankenburg K."/>
            <person name="Nguyen L."/>
            <person name="Jackson L."/>
            <person name="Francisco L."/>
            <person name="Tang L.-Y."/>
            <person name="Pu L.-L."/>
            <person name="Perales L."/>
            <person name="Lorensuhewa L."/>
            <person name="Munidasa M."/>
            <person name="Coyle M."/>
            <person name="Taylor M."/>
            <person name="Puazo M."/>
            <person name="Firestine M."/>
            <person name="Scheel M."/>
            <person name="Javaid M."/>
            <person name="Wang M."/>
            <person name="Li M."/>
            <person name="Tabassum N."/>
            <person name="Saada N."/>
            <person name="Osuji N."/>
            <person name="Aqrawi P."/>
            <person name="Fu Q."/>
            <person name="Thornton R."/>
            <person name="Raj R."/>
            <person name="Goodspeed R."/>
            <person name="Mata R."/>
            <person name="Najjar R."/>
            <person name="Gubbala S."/>
            <person name="Lee S."/>
            <person name="Denson S."/>
            <person name="Patil S."/>
            <person name="Macmil S."/>
            <person name="Qi S."/>
            <person name="Matskevitch T."/>
            <person name="Palculict T."/>
            <person name="Mathew T."/>
            <person name="Vee V."/>
            <person name="Velamala V."/>
            <person name="Korchina V."/>
            <person name="Cai W."/>
            <person name="Liu W."/>
            <person name="Dai W."/>
            <person name="Zou X."/>
            <person name="Zhu Y."/>
            <person name="Zhang Y."/>
            <person name="Wu Y.-Q."/>
            <person name="Xin Y."/>
            <person name="Nazarath L."/>
            <person name="Kovar C."/>
            <person name="Han Y."/>
            <person name="Muzny D."/>
            <person name="Gibbs R."/>
        </authorList>
    </citation>
    <scope>NUCLEOTIDE SEQUENCE [LARGE SCALE GENOMIC DNA]</scope>
    <source>
        <strain evidence="14">Jacobina</strain>
    </source>
</reference>
<evidence type="ECO:0000256" key="1">
    <source>
        <dbReference type="ARBA" id="ARBA00004408"/>
    </source>
</evidence>
<feature type="compositionally biased region" description="Basic and acidic residues" evidence="11">
    <location>
        <begin position="31"/>
        <end position="43"/>
    </location>
</feature>
<keyword evidence="6" id="KW-0690">Ribosome biogenesis</keyword>
<dbReference type="VEuPathDB" id="VectorBase:LLONM1_002886"/>
<dbReference type="CDD" id="cd23338">
    <property type="entry name" value="beta-trefoil_FSCN_FRG1"/>
    <property type="match status" value="1"/>
</dbReference>
<evidence type="ECO:0000256" key="2">
    <source>
        <dbReference type="ARBA" id="ARBA00004496"/>
    </source>
</evidence>
<protein>
    <recommendedName>
        <fullName evidence="10">Protein FRG1 homolog</fullName>
    </recommendedName>
</protein>
<dbReference type="SUPFAM" id="SSF50405">
    <property type="entry name" value="Actin-crosslinking proteins"/>
    <property type="match status" value="1"/>
</dbReference>
<comment type="similarity">
    <text evidence="4">Belongs to the FRG1 family.</text>
</comment>
<dbReference type="GO" id="GO:0005730">
    <property type="term" value="C:nucleolus"/>
    <property type="evidence" value="ECO:0007669"/>
    <property type="project" value="UniProtKB-SubCell"/>
</dbReference>
<dbReference type="GO" id="GO:0055120">
    <property type="term" value="C:striated muscle dense body"/>
    <property type="evidence" value="ECO:0007669"/>
    <property type="project" value="TreeGrafter"/>
</dbReference>
<dbReference type="RefSeq" id="XP_055696488.1">
    <property type="nucleotide sequence ID" value="XM_055840513.1"/>
</dbReference>
<organism evidence="13 14">
    <name type="scientific">Lutzomyia longipalpis</name>
    <name type="common">Sand fly</name>
    <dbReference type="NCBI Taxonomy" id="7200"/>
    <lineage>
        <taxon>Eukaryota</taxon>
        <taxon>Metazoa</taxon>
        <taxon>Ecdysozoa</taxon>
        <taxon>Arthropoda</taxon>
        <taxon>Hexapoda</taxon>
        <taxon>Insecta</taxon>
        <taxon>Pterygota</taxon>
        <taxon>Neoptera</taxon>
        <taxon>Endopterygota</taxon>
        <taxon>Diptera</taxon>
        <taxon>Nematocera</taxon>
        <taxon>Psychodoidea</taxon>
        <taxon>Psychodidae</taxon>
        <taxon>Lutzomyia</taxon>
        <taxon>Lutzomyia</taxon>
    </lineage>
</organism>
<dbReference type="EMBL" id="AJWK01014477">
    <property type="status" value="NOT_ANNOTATED_CDS"/>
    <property type="molecule type" value="Genomic_DNA"/>
</dbReference>
<dbReference type="GO" id="GO:0006364">
    <property type="term" value="P:rRNA processing"/>
    <property type="evidence" value="ECO:0007669"/>
    <property type="project" value="UniProtKB-KW"/>
</dbReference>
<dbReference type="GO" id="GO:0015030">
    <property type="term" value="C:Cajal body"/>
    <property type="evidence" value="ECO:0007669"/>
    <property type="project" value="UniProtKB-SubCell"/>
</dbReference>
<evidence type="ECO:0000256" key="11">
    <source>
        <dbReference type="SAM" id="MobiDB-lite"/>
    </source>
</evidence>
<evidence type="ECO:0000313" key="13">
    <source>
        <dbReference type="EnsemblMetazoa" id="LLOJ004627-PA"/>
    </source>
</evidence>
<evidence type="ECO:0000313" key="12">
    <source>
        <dbReference type="EMBL" id="MBC1175586.1"/>
    </source>
</evidence>
<accession>A0A1B0CJC5</accession>
<evidence type="ECO:0000256" key="6">
    <source>
        <dbReference type="ARBA" id="ARBA00022517"/>
    </source>
</evidence>
<dbReference type="CTD" id="2483"/>
<dbReference type="KEGG" id="lll:129797697"/>